<evidence type="ECO:0000256" key="2">
    <source>
        <dbReference type="PROSITE-ProRule" id="PRU00335"/>
    </source>
</evidence>
<feature type="DNA-binding region" description="H-T-H motif" evidence="2">
    <location>
        <begin position="34"/>
        <end position="53"/>
    </location>
</feature>
<sequence length="201" mass="22491">MDHTTGRLNADERKAQILRCATKVFARSNYRVAGIAEIAKEAGISEPTVYKYFPSKKQLFLEILKKVGDVTLRQWQELADAEPDATVALKKIAKTQFEATISRPELLKVQFQALSETDDEEIRQLLRDNFASYVAFLTEVVRKGQRQGRLDDKVDVGAMAWNILAVGFTLNLTSLLGLSHELSFEKLETIGDMLLFAAAPA</sequence>
<name>A0A938BL89_9BACT</name>
<proteinExistence type="predicted"/>
<evidence type="ECO:0000259" key="3">
    <source>
        <dbReference type="PROSITE" id="PS50977"/>
    </source>
</evidence>
<dbReference type="InterPro" id="IPR050109">
    <property type="entry name" value="HTH-type_TetR-like_transc_reg"/>
</dbReference>
<dbReference type="PRINTS" id="PR00455">
    <property type="entry name" value="HTHTETR"/>
</dbReference>
<gene>
    <name evidence="4" type="ORF">FJZ00_07825</name>
</gene>
<evidence type="ECO:0000256" key="1">
    <source>
        <dbReference type="ARBA" id="ARBA00023125"/>
    </source>
</evidence>
<comment type="caution">
    <text evidence="4">The sequence shown here is derived from an EMBL/GenBank/DDBJ whole genome shotgun (WGS) entry which is preliminary data.</text>
</comment>
<feature type="domain" description="HTH tetR-type" evidence="3">
    <location>
        <begin position="11"/>
        <end position="71"/>
    </location>
</feature>
<organism evidence="4 5">
    <name type="scientific">Candidatus Tanganyikabacteria bacterium</name>
    <dbReference type="NCBI Taxonomy" id="2961651"/>
    <lineage>
        <taxon>Bacteria</taxon>
        <taxon>Bacillati</taxon>
        <taxon>Candidatus Sericytochromatia</taxon>
        <taxon>Candidatus Tanganyikabacteria</taxon>
    </lineage>
</organism>
<dbReference type="Gene3D" id="1.10.357.10">
    <property type="entry name" value="Tetracycline Repressor, domain 2"/>
    <property type="match status" value="1"/>
</dbReference>
<dbReference type="InterPro" id="IPR001647">
    <property type="entry name" value="HTH_TetR"/>
</dbReference>
<dbReference type="AlphaFoldDB" id="A0A938BL89"/>
<dbReference type="PANTHER" id="PTHR30055:SF226">
    <property type="entry name" value="HTH-TYPE TRANSCRIPTIONAL REGULATOR PKSA"/>
    <property type="match status" value="1"/>
</dbReference>
<protein>
    <submittedName>
        <fullName evidence="4">TetR/AcrR family transcriptional regulator</fullName>
    </submittedName>
</protein>
<reference evidence="4 5" key="1">
    <citation type="submission" date="2019-03" db="EMBL/GenBank/DDBJ databases">
        <title>Lake Tanganyika Metagenome-Assembled Genomes (MAGs).</title>
        <authorList>
            <person name="Tran P."/>
        </authorList>
    </citation>
    <scope>NUCLEOTIDE SEQUENCE [LARGE SCALE GENOMIC DNA]</scope>
    <source>
        <strain evidence="4">K_DeepCast_65m_m2_236</strain>
    </source>
</reference>
<dbReference type="InterPro" id="IPR009057">
    <property type="entry name" value="Homeodomain-like_sf"/>
</dbReference>
<dbReference type="Proteomes" id="UP000703893">
    <property type="component" value="Unassembled WGS sequence"/>
</dbReference>
<dbReference type="GO" id="GO:0000976">
    <property type="term" value="F:transcription cis-regulatory region binding"/>
    <property type="evidence" value="ECO:0007669"/>
    <property type="project" value="TreeGrafter"/>
</dbReference>
<dbReference type="PANTHER" id="PTHR30055">
    <property type="entry name" value="HTH-TYPE TRANSCRIPTIONAL REGULATOR RUTR"/>
    <property type="match status" value="1"/>
</dbReference>
<dbReference type="SUPFAM" id="SSF48498">
    <property type="entry name" value="Tetracyclin repressor-like, C-terminal domain"/>
    <property type="match status" value="1"/>
</dbReference>
<accession>A0A938BL89</accession>
<evidence type="ECO:0000313" key="5">
    <source>
        <dbReference type="Proteomes" id="UP000703893"/>
    </source>
</evidence>
<dbReference type="SUPFAM" id="SSF46689">
    <property type="entry name" value="Homeodomain-like"/>
    <property type="match status" value="1"/>
</dbReference>
<dbReference type="GO" id="GO:0003700">
    <property type="term" value="F:DNA-binding transcription factor activity"/>
    <property type="evidence" value="ECO:0007669"/>
    <property type="project" value="TreeGrafter"/>
</dbReference>
<keyword evidence="1 2" id="KW-0238">DNA-binding</keyword>
<dbReference type="PROSITE" id="PS50977">
    <property type="entry name" value="HTH_TETR_2"/>
    <property type="match status" value="1"/>
</dbReference>
<dbReference type="Pfam" id="PF00440">
    <property type="entry name" value="TetR_N"/>
    <property type="match status" value="1"/>
</dbReference>
<dbReference type="InterPro" id="IPR036271">
    <property type="entry name" value="Tet_transcr_reg_TetR-rel_C_sf"/>
</dbReference>
<evidence type="ECO:0000313" key="4">
    <source>
        <dbReference type="EMBL" id="MBM3275046.1"/>
    </source>
</evidence>
<dbReference type="EMBL" id="VGJX01000422">
    <property type="protein sequence ID" value="MBM3275046.1"/>
    <property type="molecule type" value="Genomic_DNA"/>
</dbReference>